<proteinExistence type="inferred from homology"/>
<dbReference type="AlphaFoldDB" id="A0A0M6YJL0"/>
<comment type="similarity">
    <text evidence="2">Belongs to the phytoene/squalene synthase family.</text>
</comment>
<dbReference type="InterPro" id="IPR002060">
    <property type="entry name" value="Squ/phyt_synthse"/>
</dbReference>
<dbReference type="RefSeq" id="WP_055084063.1">
    <property type="nucleotide sequence ID" value="NZ_CXSU01000011.1"/>
</dbReference>
<dbReference type="InterPro" id="IPR008949">
    <property type="entry name" value="Isoprenoid_synthase_dom_sf"/>
</dbReference>
<dbReference type="EC" id="2.5.1.96" evidence="7"/>
<accession>A0A0M6YJL0</accession>
<comment type="cofactor">
    <cofactor evidence="5">
        <name>ATP</name>
        <dbReference type="ChEBI" id="CHEBI:30616"/>
    </cofactor>
</comment>
<evidence type="ECO:0000256" key="6">
    <source>
        <dbReference type="SAM" id="MobiDB-lite"/>
    </source>
</evidence>
<keyword evidence="4" id="KW-0125">Carotenoid biosynthesis</keyword>
<feature type="region of interest" description="Disordered" evidence="6">
    <location>
        <begin position="293"/>
        <end position="313"/>
    </location>
</feature>
<dbReference type="GO" id="GO:0004311">
    <property type="term" value="F:geranylgeranyl diphosphate synthase activity"/>
    <property type="evidence" value="ECO:0007669"/>
    <property type="project" value="InterPro"/>
</dbReference>
<dbReference type="InterPro" id="IPR033904">
    <property type="entry name" value="Trans_IPPS_HH"/>
</dbReference>
<keyword evidence="3 7" id="KW-0808">Transferase</keyword>
<protein>
    <submittedName>
        <fullName evidence="7">Dehydrosqualene synthase</fullName>
        <ecNumber evidence="7">2.5.1.96</ecNumber>
    </submittedName>
</protein>
<dbReference type="FunFam" id="1.10.600.10:FF:000020">
    <property type="entry name" value="Phytoene synthase"/>
    <property type="match status" value="1"/>
</dbReference>
<dbReference type="CDD" id="cd00683">
    <property type="entry name" value="Trans_IPPS_HH"/>
    <property type="match status" value="1"/>
</dbReference>
<dbReference type="InterPro" id="IPR019845">
    <property type="entry name" value="Squalene/phytoene_synthase_CS"/>
</dbReference>
<sequence length="313" mass="32905">MTGAALRAARADIAHGSRSFALAARLLPPGIRDDAVLLYAWCRHCDDAIDGQTFGGAMATVPDAAARLSTLRRLTTKALAGDPAPRVFAGLAEVCARADIPALHPQALLDGFAMDVAGRPFETMGDTLDYCYHAAGVIGVMMAMVMGVRAAPALDRASDLGIAFQLTNIARDVVEDAGAGRCYLPARLLDAHGLRAGDLTDPAAWPRARAAAIDLLDVAERYYASGRTGLADLPPRCTWGIAAARRIYRGIGAEIRRATPGSWAARVAVPAWRKGALAAVAMADGARARRATPAARDQLWSRPGHGAFDDPSS</sequence>
<dbReference type="PROSITE" id="PS01045">
    <property type="entry name" value="SQUALEN_PHYTOEN_SYN_2"/>
    <property type="match status" value="1"/>
</dbReference>
<dbReference type="GO" id="GO:0051996">
    <property type="term" value="F:squalene synthase [NAD(P)H] activity"/>
    <property type="evidence" value="ECO:0007669"/>
    <property type="project" value="InterPro"/>
</dbReference>
<evidence type="ECO:0000256" key="2">
    <source>
        <dbReference type="ARBA" id="ARBA00006251"/>
    </source>
</evidence>
<keyword evidence="8" id="KW-1185">Reference proteome</keyword>
<evidence type="ECO:0000256" key="3">
    <source>
        <dbReference type="ARBA" id="ARBA00022679"/>
    </source>
</evidence>
<evidence type="ECO:0000256" key="5">
    <source>
        <dbReference type="ARBA" id="ARBA00053028"/>
    </source>
</evidence>
<evidence type="ECO:0000313" key="7">
    <source>
        <dbReference type="EMBL" id="CTQ49457.1"/>
    </source>
</evidence>
<dbReference type="STRING" id="420998.JDO7802_01471"/>
<comment type="pathway">
    <text evidence="1">Carotenoid biosynthesis; phytoene biosynthesis.</text>
</comment>
<dbReference type="PANTHER" id="PTHR31480">
    <property type="entry name" value="BIFUNCTIONAL LYCOPENE CYCLASE/PHYTOENE SYNTHASE"/>
    <property type="match status" value="1"/>
</dbReference>
<dbReference type="Pfam" id="PF00494">
    <property type="entry name" value="SQS_PSY"/>
    <property type="match status" value="1"/>
</dbReference>
<reference evidence="7 8" key="1">
    <citation type="submission" date="2015-07" db="EMBL/GenBank/DDBJ databases">
        <authorList>
            <person name="Noorani M."/>
        </authorList>
    </citation>
    <scope>NUCLEOTIDE SEQUENCE [LARGE SCALE GENOMIC DNA]</scope>
    <source>
        <strain evidence="7 8">CECT 7802</strain>
    </source>
</reference>
<dbReference type="EMBL" id="CXSU01000011">
    <property type="protein sequence ID" value="CTQ49457.1"/>
    <property type="molecule type" value="Genomic_DNA"/>
</dbReference>
<dbReference type="InterPro" id="IPR044843">
    <property type="entry name" value="Trans_IPPS_bact-type"/>
</dbReference>
<evidence type="ECO:0000256" key="4">
    <source>
        <dbReference type="ARBA" id="ARBA00022746"/>
    </source>
</evidence>
<dbReference type="SFLD" id="SFLDS00005">
    <property type="entry name" value="Isoprenoid_Synthase_Type_I"/>
    <property type="match status" value="1"/>
</dbReference>
<dbReference type="SUPFAM" id="SSF48576">
    <property type="entry name" value="Terpenoid synthases"/>
    <property type="match status" value="1"/>
</dbReference>
<organism evidence="7 8">
    <name type="scientific">Jannaschia donghaensis</name>
    <dbReference type="NCBI Taxonomy" id="420998"/>
    <lineage>
        <taxon>Bacteria</taxon>
        <taxon>Pseudomonadati</taxon>
        <taxon>Pseudomonadota</taxon>
        <taxon>Alphaproteobacteria</taxon>
        <taxon>Rhodobacterales</taxon>
        <taxon>Roseobacteraceae</taxon>
        <taxon>Jannaschia</taxon>
    </lineage>
</organism>
<evidence type="ECO:0000313" key="8">
    <source>
        <dbReference type="Proteomes" id="UP000049222"/>
    </source>
</evidence>
<dbReference type="Proteomes" id="UP000049222">
    <property type="component" value="Unassembled WGS sequence"/>
</dbReference>
<dbReference type="SFLD" id="SFLDG01212">
    <property type="entry name" value="Phytoene_synthase_like"/>
    <property type="match status" value="1"/>
</dbReference>
<name>A0A0M6YJL0_9RHOB</name>
<dbReference type="SFLD" id="SFLDG01018">
    <property type="entry name" value="Squalene/Phytoene_Synthase_Lik"/>
    <property type="match status" value="1"/>
</dbReference>
<gene>
    <name evidence="7" type="primary">crtM_2</name>
    <name evidence="7" type="ORF">JDO7802_01471</name>
</gene>
<evidence type="ECO:0000256" key="1">
    <source>
        <dbReference type="ARBA" id="ARBA00004684"/>
    </source>
</evidence>
<dbReference type="Gene3D" id="1.10.600.10">
    <property type="entry name" value="Farnesyl Diphosphate Synthase"/>
    <property type="match status" value="1"/>
</dbReference>
<dbReference type="GO" id="GO:0016117">
    <property type="term" value="P:carotenoid biosynthetic process"/>
    <property type="evidence" value="ECO:0007669"/>
    <property type="project" value="UniProtKB-KW"/>
</dbReference>